<dbReference type="PANTHER" id="PTHR34360:SF1">
    <property type="entry name" value="OS08G0519400 PROTEIN"/>
    <property type="match status" value="1"/>
</dbReference>
<feature type="compositionally biased region" description="Basic and acidic residues" evidence="1">
    <location>
        <begin position="104"/>
        <end position="121"/>
    </location>
</feature>
<dbReference type="AlphaFoldDB" id="A0AAD5C4V3"/>
<evidence type="ECO:0000313" key="3">
    <source>
        <dbReference type="Proteomes" id="UP001206925"/>
    </source>
</evidence>
<keyword evidence="3" id="KW-1185">Reference proteome</keyword>
<dbReference type="EMBL" id="JAMZMK010009488">
    <property type="protein sequence ID" value="KAI7735406.1"/>
    <property type="molecule type" value="Genomic_DNA"/>
</dbReference>
<reference evidence="2" key="1">
    <citation type="submission" date="2022-06" db="EMBL/GenBank/DDBJ databases">
        <title>Uncovering the hologenomic basis of an extraordinary plant invasion.</title>
        <authorList>
            <person name="Bieker V.C."/>
            <person name="Martin M.D."/>
            <person name="Gilbert T."/>
            <person name="Hodgins K."/>
            <person name="Battlay P."/>
            <person name="Petersen B."/>
            <person name="Wilson J."/>
        </authorList>
    </citation>
    <scope>NUCLEOTIDE SEQUENCE</scope>
    <source>
        <strain evidence="2">AA19_3_7</strain>
        <tissue evidence="2">Leaf</tissue>
    </source>
</reference>
<feature type="non-terminal residue" evidence="2">
    <location>
        <position position="121"/>
    </location>
</feature>
<gene>
    <name evidence="2" type="ORF">M8C21_033007</name>
</gene>
<protein>
    <submittedName>
        <fullName evidence="2">Uncharacterized protein</fullName>
    </submittedName>
</protein>
<feature type="non-terminal residue" evidence="2">
    <location>
        <position position="1"/>
    </location>
</feature>
<evidence type="ECO:0000313" key="2">
    <source>
        <dbReference type="EMBL" id="KAI7735406.1"/>
    </source>
</evidence>
<feature type="region of interest" description="Disordered" evidence="1">
    <location>
        <begin position="89"/>
        <end position="121"/>
    </location>
</feature>
<comment type="caution">
    <text evidence="2">The sequence shown here is derived from an EMBL/GenBank/DDBJ whole genome shotgun (WGS) entry which is preliminary data.</text>
</comment>
<evidence type="ECO:0000256" key="1">
    <source>
        <dbReference type="SAM" id="MobiDB-lite"/>
    </source>
</evidence>
<proteinExistence type="predicted"/>
<organism evidence="2 3">
    <name type="scientific">Ambrosia artemisiifolia</name>
    <name type="common">Common ragweed</name>
    <dbReference type="NCBI Taxonomy" id="4212"/>
    <lineage>
        <taxon>Eukaryota</taxon>
        <taxon>Viridiplantae</taxon>
        <taxon>Streptophyta</taxon>
        <taxon>Embryophyta</taxon>
        <taxon>Tracheophyta</taxon>
        <taxon>Spermatophyta</taxon>
        <taxon>Magnoliopsida</taxon>
        <taxon>eudicotyledons</taxon>
        <taxon>Gunneridae</taxon>
        <taxon>Pentapetalae</taxon>
        <taxon>asterids</taxon>
        <taxon>campanulids</taxon>
        <taxon>Asterales</taxon>
        <taxon>Asteraceae</taxon>
        <taxon>Asteroideae</taxon>
        <taxon>Heliantheae alliance</taxon>
        <taxon>Heliantheae</taxon>
        <taxon>Ambrosia</taxon>
    </lineage>
</organism>
<name>A0AAD5C4V3_AMBAR</name>
<sequence>TVKKVSKPYIDQIATATLPHLDKARERVAPYTKEAVIAYGKFLESVQGVIQESLKKHEISSALATKELASALLVLPILILFKTFEKAKRPTCNSNQPRCKAKRAHPDNEDQKGRKNSEYNR</sequence>
<dbReference type="Proteomes" id="UP001206925">
    <property type="component" value="Unassembled WGS sequence"/>
</dbReference>
<dbReference type="PANTHER" id="PTHR34360">
    <property type="entry name" value="OS08G0519400 PROTEIN"/>
    <property type="match status" value="1"/>
</dbReference>
<accession>A0AAD5C4V3</accession>